<organism evidence="2 3">
    <name type="scientific">Rhodovastum atsumiense</name>
    <dbReference type="NCBI Taxonomy" id="504468"/>
    <lineage>
        <taxon>Bacteria</taxon>
        <taxon>Pseudomonadati</taxon>
        <taxon>Pseudomonadota</taxon>
        <taxon>Alphaproteobacteria</taxon>
        <taxon>Acetobacterales</taxon>
        <taxon>Acetobacteraceae</taxon>
        <taxon>Rhodovastum</taxon>
    </lineage>
</organism>
<dbReference type="Proteomes" id="UP000325255">
    <property type="component" value="Unassembled WGS sequence"/>
</dbReference>
<proteinExistence type="inferred from homology"/>
<protein>
    <submittedName>
        <fullName evidence="2">Transposase</fullName>
    </submittedName>
</protein>
<dbReference type="RefSeq" id="WP_150045713.1">
    <property type="nucleotide sequence ID" value="NZ_OW485601.1"/>
</dbReference>
<dbReference type="GO" id="GO:0043565">
    <property type="term" value="F:sequence-specific DNA binding"/>
    <property type="evidence" value="ECO:0007669"/>
    <property type="project" value="InterPro"/>
</dbReference>
<dbReference type="GO" id="GO:0006313">
    <property type="term" value="P:DNA transposition"/>
    <property type="evidence" value="ECO:0007669"/>
    <property type="project" value="InterPro"/>
</dbReference>
<accession>A0A5M6IJJ2</accession>
<dbReference type="PANTHER" id="PTHR37936:SF3">
    <property type="entry name" value="TRANSPOSASE INSC FOR INSERTION ELEMENT IS2A-RELATED"/>
    <property type="match status" value="1"/>
</dbReference>
<evidence type="ECO:0000256" key="1">
    <source>
        <dbReference type="ARBA" id="ARBA00009964"/>
    </source>
</evidence>
<sequence>MDGMARDGGLASRVSAGGGRRQWSAAQKAAIVAESYAAGVRVSEVAARHGVNESLVFTWRRQARTSQAMVASERANEELQSSPASFVPVMLCDDAAADQRLQRAAGSIEIAVADVSIRVTVGADAATLAMVLAAVRGVG</sequence>
<dbReference type="EMBL" id="VWPK01000111">
    <property type="protein sequence ID" value="KAA5608047.1"/>
    <property type="molecule type" value="Genomic_DNA"/>
</dbReference>
<dbReference type="NCBIfam" id="NF047595">
    <property type="entry name" value="IS66_ISRel24_TnpA"/>
    <property type="match status" value="1"/>
</dbReference>
<keyword evidence="3" id="KW-1185">Reference proteome</keyword>
<name>A0A5M6IJJ2_9PROT</name>
<gene>
    <name evidence="2" type="ORF">F1189_30905</name>
</gene>
<dbReference type="InterPro" id="IPR010921">
    <property type="entry name" value="Trp_repressor/repl_initiator"/>
</dbReference>
<evidence type="ECO:0000313" key="3">
    <source>
        <dbReference type="Proteomes" id="UP000325255"/>
    </source>
</evidence>
<reference evidence="2 3" key="1">
    <citation type="submission" date="2019-09" db="EMBL/GenBank/DDBJ databases">
        <title>Genome sequence of Rhodovastum atsumiense, a diverse member of the Acetobacteraceae family of non-sulfur purple photosynthetic bacteria.</title>
        <authorList>
            <person name="Meyer T."/>
            <person name="Kyndt J."/>
        </authorList>
    </citation>
    <scope>NUCLEOTIDE SEQUENCE [LARGE SCALE GENOMIC DNA]</scope>
    <source>
        <strain evidence="2 3">DSM 21279</strain>
    </source>
</reference>
<evidence type="ECO:0000313" key="2">
    <source>
        <dbReference type="EMBL" id="KAA5608047.1"/>
    </source>
</evidence>
<comment type="caution">
    <text evidence="2">The sequence shown here is derived from an EMBL/GenBank/DDBJ whole genome shotgun (WGS) entry which is preliminary data.</text>
</comment>
<dbReference type="InterPro" id="IPR036388">
    <property type="entry name" value="WH-like_DNA-bd_sf"/>
</dbReference>
<dbReference type="Pfam" id="PF01527">
    <property type="entry name" value="HTH_Tnp_1"/>
    <property type="match status" value="1"/>
</dbReference>
<dbReference type="GO" id="GO:0004803">
    <property type="term" value="F:transposase activity"/>
    <property type="evidence" value="ECO:0007669"/>
    <property type="project" value="InterPro"/>
</dbReference>
<dbReference type="AlphaFoldDB" id="A0A5M6IJJ2"/>
<dbReference type="PANTHER" id="PTHR37936">
    <property type="entry name" value="TRANSPOSASE INSC FOR INSERTION ELEMENT IS2A-RELATED"/>
    <property type="match status" value="1"/>
</dbReference>
<dbReference type="SUPFAM" id="SSF48295">
    <property type="entry name" value="TrpR-like"/>
    <property type="match status" value="1"/>
</dbReference>
<dbReference type="OrthoDB" id="7267835at2"/>
<comment type="similarity">
    <text evidence="1">Belongs to the transposase 8 family.</text>
</comment>
<dbReference type="Gene3D" id="1.10.10.10">
    <property type="entry name" value="Winged helix-like DNA-binding domain superfamily/Winged helix DNA-binding domain"/>
    <property type="match status" value="1"/>
</dbReference>
<dbReference type="InterPro" id="IPR002514">
    <property type="entry name" value="Transposase_8"/>
</dbReference>